<evidence type="ECO:0000313" key="8">
    <source>
        <dbReference type="Proteomes" id="UP001385809"/>
    </source>
</evidence>
<keyword evidence="4" id="KW-0503">Monooxygenase</keyword>
<dbReference type="GO" id="GO:0016491">
    <property type="term" value="F:oxidoreductase activity"/>
    <property type="evidence" value="ECO:0007669"/>
    <property type="project" value="UniProtKB-KW"/>
</dbReference>
<proteinExistence type="predicted"/>
<name>A0ABU8MW06_9PSEU</name>
<keyword evidence="2" id="KW-0288">FMN</keyword>
<evidence type="ECO:0000256" key="1">
    <source>
        <dbReference type="ARBA" id="ARBA00022630"/>
    </source>
</evidence>
<organism evidence="7 8">
    <name type="scientific">Actinomycetospora aurantiaca</name>
    <dbReference type="NCBI Taxonomy" id="3129233"/>
    <lineage>
        <taxon>Bacteria</taxon>
        <taxon>Bacillati</taxon>
        <taxon>Actinomycetota</taxon>
        <taxon>Actinomycetes</taxon>
        <taxon>Pseudonocardiales</taxon>
        <taxon>Pseudonocardiaceae</taxon>
        <taxon>Actinomycetospora</taxon>
    </lineage>
</organism>
<keyword evidence="3 7" id="KW-0560">Oxidoreductase</keyword>
<dbReference type="SUPFAM" id="SSF51679">
    <property type="entry name" value="Bacterial luciferase-like"/>
    <property type="match status" value="1"/>
</dbReference>
<reference evidence="7 8" key="1">
    <citation type="submission" date="2024-03" db="EMBL/GenBank/DDBJ databases">
        <title>Actinomycetospora sp. OC33-EN08, a novel actinomycete isolated from wild orchid (Aerides multiflora).</title>
        <authorList>
            <person name="Suriyachadkun C."/>
        </authorList>
    </citation>
    <scope>NUCLEOTIDE SEQUENCE [LARGE SCALE GENOMIC DNA]</scope>
    <source>
        <strain evidence="7 8">OC33-EN08</strain>
    </source>
</reference>
<sequence>MNPLFNDNALKLGLFCTNGTGASQTLVPEAHDTSWDLSLRTARAADRAGLEAVVPFARWKGYPEGRPEHRSGRVMEPFTWAAGIAAATENIGVFATSHAPTMHPIAAAKQAATVDHISGGRFALNVVGGWNRPELEMFGAPMREHDERYDHLAEWLEVIRRLWAETDEFDHHGRFFDVVGGVSQPKPVQPTIPIMNAGGSPRGMRFAAEHADLCFVIVQSEDEDAIRRQVASYQEMAQQEFGREVRLWTHTVVVQRDTQAEADAYLQRFSTEFEDVESVDAWMRLQGANTQLMPPEVMAAMRQRFAAGAGGFPLVGTAERIAERLEMLSAAGIEGALLTWVDYDAGLAAFTEDVLPRLERAGLRSPIDAARTPATPATPALAEPVAVR</sequence>
<evidence type="ECO:0000256" key="2">
    <source>
        <dbReference type="ARBA" id="ARBA00022643"/>
    </source>
</evidence>
<accession>A0ABU8MW06</accession>
<dbReference type="EMBL" id="JBBEGN010000021">
    <property type="protein sequence ID" value="MEJ2871347.1"/>
    <property type="molecule type" value="Genomic_DNA"/>
</dbReference>
<protein>
    <submittedName>
        <fullName evidence="7">LLM class flavin-dependent oxidoreductase</fullName>
        <ecNumber evidence="7">1.-.-.-</ecNumber>
    </submittedName>
</protein>
<dbReference type="InterPro" id="IPR036661">
    <property type="entry name" value="Luciferase-like_sf"/>
</dbReference>
<dbReference type="InterPro" id="IPR011251">
    <property type="entry name" value="Luciferase-like_dom"/>
</dbReference>
<dbReference type="EC" id="1.-.-.-" evidence="7"/>
<evidence type="ECO:0000313" key="7">
    <source>
        <dbReference type="EMBL" id="MEJ2871347.1"/>
    </source>
</evidence>
<feature type="domain" description="Luciferase-like" evidence="6">
    <location>
        <begin position="12"/>
        <end position="333"/>
    </location>
</feature>
<feature type="region of interest" description="Disordered" evidence="5">
    <location>
        <begin position="369"/>
        <end position="388"/>
    </location>
</feature>
<dbReference type="Gene3D" id="3.20.20.30">
    <property type="entry name" value="Luciferase-like domain"/>
    <property type="match status" value="1"/>
</dbReference>
<dbReference type="PANTHER" id="PTHR42847">
    <property type="entry name" value="ALKANESULFONATE MONOOXYGENASE"/>
    <property type="match status" value="1"/>
</dbReference>
<keyword evidence="1" id="KW-0285">Flavoprotein</keyword>
<dbReference type="InterPro" id="IPR050172">
    <property type="entry name" value="SsuD_RutA_monooxygenase"/>
</dbReference>
<gene>
    <name evidence="7" type="ORF">WCD74_26555</name>
</gene>
<keyword evidence="8" id="KW-1185">Reference proteome</keyword>
<dbReference type="PANTHER" id="PTHR42847:SF4">
    <property type="entry name" value="ALKANESULFONATE MONOOXYGENASE-RELATED"/>
    <property type="match status" value="1"/>
</dbReference>
<evidence type="ECO:0000259" key="6">
    <source>
        <dbReference type="Pfam" id="PF00296"/>
    </source>
</evidence>
<evidence type="ECO:0000256" key="5">
    <source>
        <dbReference type="SAM" id="MobiDB-lite"/>
    </source>
</evidence>
<dbReference type="Proteomes" id="UP001385809">
    <property type="component" value="Unassembled WGS sequence"/>
</dbReference>
<dbReference type="RefSeq" id="WP_337697915.1">
    <property type="nucleotide sequence ID" value="NZ_JBBEGN010000021.1"/>
</dbReference>
<dbReference type="CDD" id="cd01094">
    <property type="entry name" value="Alkanesulfonate_monoxygenase"/>
    <property type="match status" value="1"/>
</dbReference>
<evidence type="ECO:0000256" key="4">
    <source>
        <dbReference type="ARBA" id="ARBA00023033"/>
    </source>
</evidence>
<comment type="caution">
    <text evidence="7">The sequence shown here is derived from an EMBL/GenBank/DDBJ whole genome shotgun (WGS) entry which is preliminary data.</text>
</comment>
<dbReference type="Pfam" id="PF00296">
    <property type="entry name" value="Bac_luciferase"/>
    <property type="match status" value="1"/>
</dbReference>
<evidence type="ECO:0000256" key="3">
    <source>
        <dbReference type="ARBA" id="ARBA00023002"/>
    </source>
</evidence>